<reference evidence="14 15" key="1">
    <citation type="journal article" date="2016" name="Genome Announc.">
        <title>Draft Genome Sequence of Criibacterium bergeronii gen. nov., sp. nov., Strain CCRI-22567T, Isolated from a Vaginal Sample from a Woman with Bacterial Vaginosis.</title>
        <authorList>
            <person name="Maheux A.F."/>
            <person name="Berube E."/>
            <person name="Boudreau D.K."/>
            <person name="Raymond F."/>
            <person name="Corbeil J."/>
            <person name="Roy P.H."/>
            <person name="Boissinot M."/>
            <person name="Omar R.F."/>
        </authorList>
    </citation>
    <scope>NUCLEOTIDE SEQUENCE [LARGE SCALE GENOMIC DNA]</scope>
    <source>
        <strain evidence="14 15">CCRI-22567</strain>
    </source>
</reference>
<evidence type="ECO:0000256" key="7">
    <source>
        <dbReference type="ARBA" id="ARBA00011893"/>
    </source>
</evidence>
<comment type="caution">
    <text evidence="14">The sequence shown here is derived from an EMBL/GenBank/DDBJ whole genome shotgun (WGS) entry which is preliminary data.</text>
</comment>
<dbReference type="GO" id="GO:0002055">
    <property type="term" value="F:adenine binding"/>
    <property type="evidence" value="ECO:0007669"/>
    <property type="project" value="TreeGrafter"/>
</dbReference>
<evidence type="ECO:0000256" key="11">
    <source>
        <dbReference type="ARBA" id="ARBA00022726"/>
    </source>
</evidence>
<keyword evidence="8 12" id="KW-0963">Cytoplasm</keyword>
<proteinExistence type="inferred from homology"/>
<feature type="domain" description="Phosphoribosyltransferase" evidence="13">
    <location>
        <begin position="27"/>
        <end position="148"/>
    </location>
</feature>
<evidence type="ECO:0000313" key="14">
    <source>
        <dbReference type="EMBL" id="RDY21327.1"/>
    </source>
</evidence>
<dbReference type="GO" id="GO:0044209">
    <property type="term" value="P:AMP salvage"/>
    <property type="evidence" value="ECO:0007669"/>
    <property type="project" value="UniProtKB-UniRule"/>
</dbReference>
<evidence type="ECO:0000256" key="10">
    <source>
        <dbReference type="ARBA" id="ARBA00022679"/>
    </source>
</evidence>
<keyword evidence="9 12" id="KW-0328">Glycosyltransferase</keyword>
<dbReference type="PANTHER" id="PTHR32315:SF3">
    <property type="entry name" value="ADENINE PHOSPHORIBOSYLTRANSFERASE"/>
    <property type="match status" value="1"/>
</dbReference>
<dbReference type="EMBL" id="MBEW02000008">
    <property type="protein sequence ID" value="RDY21327.1"/>
    <property type="molecule type" value="Genomic_DNA"/>
</dbReference>
<dbReference type="SUPFAM" id="SSF53271">
    <property type="entry name" value="PRTase-like"/>
    <property type="match status" value="1"/>
</dbReference>
<comment type="similarity">
    <text evidence="5 12">Belongs to the purine/pyrimidine phosphoribosyltransferase family.</text>
</comment>
<evidence type="ECO:0000259" key="13">
    <source>
        <dbReference type="Pfam" id="PF00156"/>
    </source>
</evidence>
<gene>
    <name evidence="12" type="primary">apt</name>
    <name evidence="14" type="ORF">BBG48_005205</name>
</gene>
<comment type="function">
    <text evidence="2 12">Catalyzes a salvage reaction resulting in the formation of AMP, that is energically less costly than de novo synthesis.</text>
</comment>
<dbReference type="RefSeq" id="WP_068913448.1">
    <property type="nucleotide sequence ID" value="NZ_MBEW02000008.1"/>
</dbReference>
<evidence type="ECO:0000256" key="8">
    <source>
        <dbReference type="ARBA" id="ARBA00022490"/>
    </source>
</evidence>
<evidence type="ECO:0000313" key="15">
    <source>
        <dbReference type="Proteomes" id="UP000093352"/>
    </source>
</evidence>
<evidence type="ECO:0000256" key="1">
    <source>
        <dbReference type="ARBA" id="ARBA00000868"/>
    </source>
</evidence>
<dbReference type="InterPro" id="IPR005764">
    <property type="entry name" value="Ade_phspho_trans"/>
</dbReference>
<dbReference type="GO" id="GO:0005737">
    <property type="term" value="C:cytoplasm"/>
    <property type="evidence" value="ECO:0007669"/>
    <property type="project" value="UniProtKB-SubCell"/>
</dbReference>
<keyword evidence="15" id="KW-1185">Reference proteome</keyword>
<evidence type="ECO:0000256" key="9">
    <source>
        <dbReference type="ARBA" id="ARBA00022676"/>
    </source>
</evidence>
<dbReference type="GO" id="GO:0006168">
    <property type="term" value="P:adenine salvage"/>
    <property type="evidence" value="ECO:0007669"/>
    <property type="project" value="InterPro"/>
</dbReference>
<dbReference type="CDD" id="cd06223">
    <property type="entry name" value="PRTases_typeI"/>
    <property type="match status" value="1"/>
</dbReference>
<organism evidence="14 15">
    <name type="scientific">Criibacterium bergeronii</name>
    <dbReference type="NCBI Taxonomy" id="1871336"/>
    <lineage>
        <taxon>Bacteria</taxon>
        <taxon>Bacillati</taxon>
        <taxon>Bacillota</taxon>
        <taxon>Clostridia</taxon>
        <taxon>Peptostreptococcales</taxon>
        <taxon>Filifactoraceae</taxon>
        <taxon>Criibacterium</taxon>
    </lineage>
</organism>
<evidence type="ECO:0000256" key="4">
    <source>
        <dbReference type="ARBA" id="ARBA00004659"/>
    </source>
</evidence>
<name>A0A371ILG5_9FIRM</name>
<dbReference type="InterPro" id="IPR029057">
    <property type="entry name" value="PRTase-like"/>
</dbReference>
<dbReference type="NCBIfam" id="TIGR01090">
    <property type="entry name" value="apt"/>
    <property type="match status" value="1"/>
</dbReference>
<comment type="catalytic activity">
    <reaction evidence="1 12">
        <text>AMP + diphosphate = 5-phospho-alpha-D-ribose 1-diphosphate + adenine</text>
        <dbReference type="Rhea" id="RHEA:16609"/>
        <dbReference type="ChEBI" id="CHEBI:16708"/>
        <dbReference type="ChEBI" id="CHEBI:33019"/>
        <dbReference type="ChEBI" id="CHEBI:58017"/>
        <dbReference type="ChEBI" id="CHEBI:456215"/>
        <dbReference type="EC" id="2.4.2.7"/>
    </reaction>
</comment>
<keyword evidence="11 12" id="KW-0660">Purine salvage</keyword>
<dbReference type="PANTHER" id="PTHR32315">
    <property type="entry name" value="ADENINE PHOSPHORIBOSYLTRANSFERASE"/>
    <property type="match status" value="1"/>
</dbReference>
<evidence type="ECO:0000256" key="6">
    <source>
        <dbReference type="ARBA" id="ARBA00011738"/>
    </source>
</evidence>
<dbReference type="NCBIfam" id="NF002636">
    <property type="entry name" value="PRK02304.1-5"/>
    <property type="match status" value="1"/>
</dbReference>
<protein>
    <recommendedName>
        <fullName evidence="7 12">Adenine phosphoribosyltransferase</fullName>
        <shortName evidence="12">APRT</shortName>
        <ecNumber evidence="7 12">2.4.2.7</ecNumber>
    </recommendedName>
</protein>
<dbReference type="HAMAP" id="MF_00004">
    <property type="entry name" value="Aden_phosphoribosyltr"/>
    <property type="match status" value="1"/>
</dbReference>
<keyword evidence="10 12" id="KW-0808">Transferase</keyword>
<dbReference type="InterPro" id="IPR050054">
    <property type="entry name" value="UPRTase/APRTase"/>
</dbReference>
<accession>A0A371ILG5</accession>
<dbReference type="AlphaFoldDB" id="A0A371ILG5"/>
<dbReference type="GO" id="GO:0016208">
    <property type="term" value="F:AMP binding"/>
    <property type="evidence" value="ECO:0007669"/>
    <property type="project" value="TreeGrafter"/>
</dbReference>
<dbReference type="EC" id="2.4.2.7" evidence="7 12"/>
<dbReference type="InterPro" id="IPR000836">
    <property type="entry name" value="PRTase_dom"/>
</dbReference>
<evidence type="ECO:0000256" key="3">
    <source>
        <dbReference type="ARBA" id="ARBA00004496"/>
    </source>
</evidence>
<comment type="subunit">
    <text evidence="6 12">Homodimer.</text>
</comment>
<dbReference type="GO" id="GO:0006166">
    <property type="term" value="P:purine ribonucleoside salvage"/>
    <property type="evidence" value="ECO:0007669"/>
    <property type="project" value="UniProtKB-UniRule"/>
</dbReference>
<dbReference type="Gene3D" id="3.40.50.2020">
    <property type="match status" value="1"/>
</dbReference>
<dbReference type="Pfam" id="PF00156">
    <property type="entry name" value="Pribosyltran"/>
    <property type="match status" value="1"/>
</dbReference>
<dbReference type="NCBIfam" id="NF002634">
    <property type="entry name" value="PRK02304.1-3"/>
    <property type="match status" value="1"/>
</dbReference>
<evidence type="ECO:0000256" key="2">
    <source>
        <dbReference type="ARBA" id="ARBA00003968"/>
    </source>
</evidence>
<dbReference type="STRING" id="1871336.BBG48_10575"/>
<sequence>MNLKEYIREIPNFPKEGISFKDITTLIKDKKAYKYAIDKLAENLKNKNIDYIIGPEARGFIIGAPVAYALGVGFVPIRKKGKLPGTTLSKTYKLEYGEDTIQIHDDAIPKGSRVAIVDDLIATGGTVNAIIDMIEDLGSQVVSCQFIIELTALNTNERLKQYDINTLVQYDDKE</sequence>
<comment type="pathway">
    <text evidence="4 12">Purine metabolism; AMP biosynthesis via salvage pathway; AMP from adenine: step 1/1.</text>
</comment>
<dbReference type="Proteomes" id="UP000093352">
    <property type="component" value="Unassembled WGS sequence"/>
</dbReference>
<dbReference type="UniPathway" id="UPA00588">
    <property type="reaction ID" value="UER00646"/>
</dbReference>
<evidence type="ECO:0000256" key="12">
    <source>
        <dbReference type="HAMAP-Rule" id="MF_00004"/>
    </source>
</evidence>
<dbReference type="NCBIfam" id="NF002633">
    <property type="entry name" value="PRK02304.1-2"/>
    <property type="match status" value="1"/>
</dbReference>
<dbReference type="FunFam" id="3.40.50.2020:FF:000004">
    <property type="entry name" value="Adenine phosphoribosyltransferase"/>
    <property type="match status" value="1"/>
</dbReference>
<evidence type="ECO:0000256" key="5">
    <source>
        <dbReference type="ARBA" id="ARBA00008391"/>
    </source>
</evidence>
<dbReference type="GO" id="GO:0003999">
    <property type="term" value="F:adenine phosphoribosyltransferase activity"/>
    <property type="evidence" value="ECO:0007669"/>
    <property type="project" value="UniProtKB-UniRule"/>
</dbReference>
<comment type="subcellular location">
    <subcellularLocation>
        <location evidence="3 12">Cytoplasm</location>
    </subcellularLocation>
</comment>